<comment type="caution">
    <text evidence="1">The sequence shown here is derived from an EMBL/GenBank/DDBJ whole genome shotgun (WGS) entry which is preliminary data.</text>
</comment>
<protein>
    <submittedName>
        <fullName evidence="1">Uncharacterized protein</fullName>
    </submittedName>
</protein>
<dbReference type="AlphaFoldDB" id="A0AAE2BX45"/>
<keyword evidence="2" id="KW-1185">Reference proteome</keyword>
<proteinExistence type="predicted"/>
<dbReference type="EMBL" id="JACGWL010000006">
    <property type="protein sequence ID" value="KAK4400670.1"/>
    <property type="molecule type" value="Genomic_DNA"/>
</dbReference>
<accession>A0AAE2BX45</accession>
<name>A0AAE2BX45_9LAMI</name>
<reference evidence="1" key="2">
    <citation type="journal article" date="2024" name="Plant">
        <title>Genomic evolution and insights into agronomic trait innovations of Sesamum species.</title>
        <authorList>
            <person name="Miao H."/>
            <person name="Wang L."/>
            <person name="Qu L."/>
            <person name="Liu H."/>
            <person name="Sun Y."/>
            <person name="Le M."/>
            <person name="Wang Q."/>
            <person name="Wei S."/>
            <person name="Zheng Y."/>
            <person name="Lin W."/>
            <person name="Duan Y."/>
            <person name="Cao H."/>
            <person name="Xiong S."/>
            <person name="Wang X."/>
            <person name="Wei L."/>
            <person name="Li C."/>
            <person name="Ma Q."/>
            <person name="Ju M."/>
            <person name="Zhao R."/>
            <person name="Li G."/>
            <person name="Mu C."/>
            <person name="Tian Q."/>
            <person name="Mei H."/>
            <person name="Zhang T."/>
            <person name="Gao T."/>
            <person name="Zhang H."/>
        </authorList>
    </citation>
    <scope>NUCLEOTIDE SEQUENCE</scope>
    <source>
        <strain evidence="1">K16</strain>
    </source>
</reference>
<evidence type="ECO:0000313" key="1">
    <source>
        <dbReference type="EMBL" id="KAK4400670.1"/>
    </source>
</evidence>
<dbReference type="PANTHER" id="PTHR34222:SF99">
    <property type="entry name" value="PROTEIN, PUTATIVE-RELATED"/>
    <property type="match status" value="1"/>
</dbReference>
<dbReference type="PANTHER" id="PTHR34222">
    <property type="entry name" value="GAG_PRE-INTEGRS DOMAIN-CONTAINING PROTEIN"/>
    <property type="match status" value="1"/>
</dbReference>
<gene>
    <name evidence="1" type="ORF">Sango_1173100</name>
</gene>
<reference evidence="1" key="1">
    <citation type="submission" date="2020-06" db="EMBL/GenBank/DDBJ databases">
        <authorList>
            <person name="Li T."/>
            <person name="Hu X."/>
            <person name="Zhang T."/>
            <person name="Song X."/>
            <person name="Zhang H."/>
            <person name="Dai N."/>
            <person name="Sheng W."/>
            <person name="Hou X."/>
            <person name="Wei L."/>
        </authorList>
    </citation>
    <scope>NUCLEOTIDE SEQUENCE</scope>
    <source>
        <strain evidence="1">K16</strain>
        <tissue evidence="1">Leaf</tissue>
    </source>
</reference>
<evidence type="ECO:0000313" key="2">
    <source>
        <dbReference type="Proteomes" id="UP001289374"/>
    </source>
</evidence>
<dbReference type="Proteomes" id="UP001289374">
    <property type="component" value="Unassembled WGS sequence"/>
</dbReference>
<organism evidence="1 2">
    <name type="scientific">Sesamum angolense</name>
    <dbReference type="NCBI Taxonomy" id="2727404"/>
    <lineage>
        <taxon>Eukaryota</taxon>
        <taxon>Viridiplantae</taxon>
        <taxon>Streptophyta</taxon>
        <taxon>Embryophyta</taxon>
        <taxon>Tracheophyta</taxon>
        <taxon>Spermatophyta</taxon>
        <taxon>Magnoliopsida</taxon>
        <taxon>eudicotyledons</taxon>
        <taxon>Gunneridae</taxon>
        <taxon>Pentapetalae</taxon>
        <taxon>asterids</taxon>
        <taxon>lamiids</taxon>
        <taxon>Lamiales</taxon>
        <taxon>Pedaliaceae</taxon>
        <taxon>Sesamum</taxon>
    </lineage>
</organism>
<sequence length="178" mass="20961">MGLSSVYEHVRRQILLMEPQQHVQKAFAMVLQLEKELQVQVHLPDINNGFVYQLQHRDSRKDKRSMFCELCKKSWHLKETCFKLHGTPEWYRDLNEKKRKVAERGRGFVAAIEAILEQSNQLQIAPEPNLADLLRTEIRKMMIEENTSPHQMRTPLDNNIRINFARLEELDETAGPQD</sequence>